<evidence type="ECO:0000256" key="11">
    <source>
        <dbReference type="ARBA" id="ARBA00023329"/>
    </source>
</evidence>
<dbReference type="InterPro" id="IPR019013">
    <property type="entry name" value="Vma21"/>
</dbReference>
<keyword evidence="6 13" id="KW-1133">Transmembrane helix</keyword>
<dbReference type="Pfam" id="PF09446">
    <property type="entry name" value="VMA21"/>
    <property type="match status" value="1"/>
</dbReference>
<comment type="similarity">
    <text evidence="13">Belongs to the VMA21 family.</text>
</comment>
<evidence type="ECO:0000256" key="10">
    <source>
        <dbReference type="ARBA" id="ARBA00023242"/>
    </source>
</evidence>
<dbReference type="HAMAP" id="MF_03058">
    <property type="entry name" value="VMA21"/>
    <property type="match status" value="1"/>
</dbReference>
<evidence type="ECO:0000256" key="5">
    <source>
        <dbReference type="ARBA" id="ARBA00022824"/>
    </source>
</evidence>
<keyword evidence="9 14" id="KW-0804">Transcription</keyword>
<keyword evidence="5 13" id="KW-0256">Endoplasmic reticulum</keyword>
<evidence type="ECO:0000256" key="15">
    <source>
        <dbReference type="SAM" id="MobiDB-lite"/>
    </source>
</evidence>
<dbReference type="GO" id="GO:0012507">
    <property type="term" value="C:ER to Golgi transport vesicle membrane"/>
    <property type="evidence" value="ECO:0007669"/>
    <property type="project" value="UniProtKB-SubCell"/>
</dbReference>
<proteinExistence type="inferred from homology"/>
<dbReference type="GO" id="GO:0033116">
    <property type="term" value="C:endoplasmic reticulum-Golgi intermediate compartment membrane"/>
    <property type="evidence" value="ECO:0007669"/>
    <property type="project" value="UniProtKB-SubCell"/>
</dbReference>
<evidence type="ECO:0000256" key="8">
    <source>
        <dbReference type="ARBA" id="ARBA00023136"/>
    </source>
</evidence>
<evidence type="ECO:0000256" key="4">
    <source>
        <dbReference type="ARBA" id="ARBA00022692"/>
    </source>
</evidence>
<feature type="transmembrane region" description="Helical" evidence="13">
    <location>
        <begin position="14"/>
        <end position="35"/>
    </location>
</feature>
<dbReference type="GO" id="GO:0070072">
    <property type="term" value="P:vacuolar proton-transporting V-type ATPase complex assembly"/>
    <property type="evidence" value="ECO:0007669"/>
    <property type="project" value="UniProtKB-UniRule"/>
</dbReference>
<accession>A0A8H6BTN4</accession>
<reference evidence="16 17" key="1">
    <citation type="submission" date="2020-03" db="EMBL/GenBank/DDBJ databases">
        <title>FDA dAtabase for Regulatory Grade micrObial Sequences (FDA-ARGOS): Supporting development and validation of Infectious Disease Dx tests.</title>
        <authorList>
            <person name="Campos J."/>
            <person name="Goldberg B."/>
            <person name="Tallon L."/>
            <person name="Sadzewicz L."/>
            <person name="Vavikolanu K."/>
            <person name="Mehta A."/>
            <person name="Aluvathingal J."/>
            <person name="Nadendla S."/>
            <person name="Nandy P."/>
            <person name="Geyer C."/>
            <person name="Yan Y."/>
            <person name="Sichtig H."/>
        </authorList>
    </citation>
    <scope>NUCLEOTIDE SEQUENCE [LARGE SCALE GENOMIC DNA]</scope>
    <source>
        <strain evidence="16 17">FDAARGOS_656</strain>
    </source>
</reference>
<dbReference type="Proteomes" id="UP000536275">
    <property type="component" value="Unassembled WGS sequence"/>
</dbReference>
<comment type="subunit">
    <text evidence="14">Component of the Mediator complex.</text>
</comment>
<comment type="function">
    <text evidence="14">Component of the Mediator complex, a coactivator involved in the regulated transcription of nearly all RNA polymerase II-dependent genes. Mediator functions as a bridge to convey information from gene-specific regulatory proteins to the basal RNA polymerase II transcription machinery. Mediator is recruited to promoters by direct interactions with regulatory proteins and serves as a scaffold for the assembly of a functional preinitiation complex with RNA polymerase II and the general transcription factors.</text>
</comment>
<protein>
    <recommendedName>
        <fullName evidence="3 14">Mediator of RNA polymerase II transcription subunit 18</fullName>
    </recommendedName>
    <alternativeName>
        <fullName evidence="12 14">Mediator complex subunit 18</fullName>
    </alternativeName>
</protein>
<dbReference type="Pfam" id="PF09637">
    <property type="entry name" value="Med18"/>
    <property type="match status" value="1"/>
</dbReference>
<feature type="compositionally biased region" description="Basic and acidic residues" evidence="15">
    <location>
        <begin position="112"/>
        <end position="153"/>
    </location>
</feature>
<evidence type="ECO:0000313" key="17">
    <source>
        <dbReference type="Proteomes" id="UP000536275"/>
    </source>
</evidence>
<keyword evidence="11 13" id="KW-0968">Cytoplasmic vesicle</keyword>
<feature type="transmembrane region" description="Helical" evidence="13">
    <location>
        <begin position="41"/>
        <end position="62"/>
    </location>
</feature>
<dbReference type="PANTHER" id="PTHR13321">
    <property type="entry name" value="MEDIATOR OF RNA POLYMERASE II TRANSCRIPTION, SUBUNIT 18"/>
    <property type="match status" value="1"/>
</dbReference>
<name>A0A8H6BTN4_CANAX</name>
<feature type="compositionally biased region" description="Acidic residues" evidence="15">
    <location>
        <begin position="154"/>
        <end position="165"/>
    </location>
</feature>
<dbReference type="GO" id="GO:0003712">
    <property type="term" value="F:transcription coregulator activity"/>
    <property type="evidence" value="ECO:0007669"/>
    <property type="project" value="InterPro"/>
</dbReference>
<keyword evidence="8 13" id="KW-0472">Membrane</keyword>
<evidence type="ECO:0000256" key="13">
    <source>
        <dbReference type="HAMAP-Rule" id="MF_03058"/>
    </source>
</evidence>
<feature type="region of interest" description="Disordered" evidence="15">
    <location>
        <begin position="102"/>
        <end position="180"/>
    </location>
</feature>
<comment type="subcellular location">
    <subcellularLocation>
        <location evidence="13">Endoplasmic reticulum membrane</location>
        <topology evidence="13">Multi-pass membrane protein</topology>
    </subcellularLocation>
    <subcellularLocation>
        <location evidence="13">Endoplasmic reticulum-Golgi intermediate compartment membrane</location>
        <topology evidence="13">Multi-pass membrane protein</topology>
    </subcellularLocation>
    <subcellularLocation>
        <location evidence="13">Cytoplasmic vesicle</location>
        <location evidence="13">COPII-coated vesicle membrane</location>
        <topology evidence="13">Multi-pass membrane protein</topology>
    </subcellularLocation>
    <subcellularLocation>
        <location evidence="1 14">Nucleus</location>
    </subcellularLocation>
</comment>
<feature type="compositionally biased region" description="Polar residues" evidence="15">
    <location>
        <begin position="166"/>
        <end position="180"/>
    </location>
</feature>
<comment type="function">
    <text evidence="13">Required for the assembly of the V0 complex of the vacuolar ATPase (V-ATPase) in the endoplasmic reticulum.</text>
</comment>
<evidence type="ECO:0000256" key="7">
    <source>
        <dbReference type="ARBA" id="ARBA00023015"/>
    </source>
</evidence>
<evidence type="ECO:0000313" key="16">
    <source>
        <dbReference type="EMBL" id="KAF6063880.1"/>
    </source>
</evidence>
<dbReference type="EMBL" id="JABWAD010000060">
    <property type="protein sequence ID" value="KAF6063880.1"/>
    <property type="molecule type" value="Genomic_DNA"/>
</dbReference>
<comment type="caution">
    <text evidence="13">Lacks conserved residue(s) required for the propagation of feature annotation.</text>
</comment>
<evidence type="ECO:0000256" key="6">
    <source>
        <dbReference type="ARBA" id="ARBA00022989"/>
    </source>
</evidence>
<dbReference type="Gene3D" id="2.40.320.10">
    <property type="entry name" value="Hypothetical Protein Pfu-838710-001"/>
    <property type="match status" value="1"/>
</dbReference>
<evidence type="ECO:0000256" key="3">
    <source>
        <dbReference type="ARBA" id="ARBA00019612"/>
    </source>
</evidence>
<dbReference type="GO" id="GO:0070847">
    <property type="term" value="C:core mediator complex"/>
    <property type="evidence" value="ECO:0007669"/>
    <property type="project" value="TreeGrafter"/>
</dbReference>
<dbReference type="AlphaFoldDB" id="A0A8H6BTN4"/>
<comment type="caution">
    <text evidence="16">The sequence shown here is derived from an EMBL/GenBank/DDBJ whole genome shotgun (WGS) entry which is preliminary data.</text>
</comment>
<gene>
    <name evidence="14" type="primary">MED18</name>
    <name evidence="16" type="ORF">FOB64_005478</name>
</gene>
<dbReference type="InterPro" id="IPR019095">
    <property type="entry name" value="Mediator_Med18"/>
</dbReference>
<dbReference type="GO" id="GO:0005789">
    <property type="term" value="C:endoplasmic reticulum membrane"/>
    <property type="evidence" value="ECO:0007669"/>
    <property type="project" value="UniProtKB-SubCell"/>
</dbReference>
<evidence type="ECO:0000256" key="2">
    <source>
        <dbReference type="ARBA" id="ARBA00009814"/>
    </source>
</evidence>
<dbReference type="GO" id="GO:0006369">
    <property type="term" value="P:termination of RNA polymerase II transcription"/>
    <property type="evidence" value="ECO:0007669"/>
    <property type="project" value="TreeGrafter"/>
</dbReference>
<organism evidence="16 17">
    <name type="scientific">Candida albicans</name>
    <name type="common">Yeast</name>
    <dbReference type="NCBI Taxonomy" id="5476"/>
    <lineage>
        <taxon>Eukaryota</taxon>
        <taxon>Fungi</taxon>
        <taxon>Dikarya</taxon>
        <taxon>Ascomycota</taxon>
        <taxon>Saccharomycotina</taxon>
        <taxon>Pichiomycetes</taxon>
        <taxon>Debaryomycetaceae</taxon>
        <taxon>Candida/Lodderomyces clade</taxon>
        <taxon>Candida</taxon>
    </lineage>
</organism>
<keyword evidence="14" id="KW-0010">Activator</keyword>
<evidence type="ECO:0000256" key="1">
    <source>
        <dbReference type="ARBA" id="ARBA00004123"/>
    </source>
</evidence>
<keyword evidence="4 13" id="KW-0812">Transmembrane</keyword>
<dbReference type="PANTHER" id="PTHR13321:SF2">
    <property type="entry name" value="MEDIATOR OF RNA POLYMERASE II TRANSCRIPTION SUBUNIT 18"/>
    <property type="match status" value="1"/>
</dbReference>
<keyword evidence="7 14" id="KW-0805">Transcription regulation</keyword>
<comment type="similarity">
    <text evidence="2 14">Belongs to the Mediator complex subunit 18 family.</text>
</comment>
<evidence type="ECO:0000256" key="12">
    <source>
        <dbReference type="ARBA" id="ARBA00032012"/>
    </source>
</evidence>
<dbReference type="GO" id="GO:0016592">
    <property type="term" value="C:mediator complex"/>
    <property type="evidence" value="ECO:0007669"/>
    <property type="project" value="InterPro"/>
</dbReference>
<evidence type="ECO:0000256" key="14">
    <source>
        <dbReference type="RuleBase" id="RU364150"/>
    </source>
</evidence>
<dbReference type="GO" id="GO:0006357">
    <property type="term" value="P:regulation of transcription by RNA polymerase II"/>
    <property type="evidence" value="ECO:0007669"/>
    <property type="project" value="InterPro"/>
</dbReference>
<evidence type="ECO:0000256" key="9">
    <source>
        <dbReference type="ARBA" id="ARBA00023163"/>
    </source>
</evidence>
<sequence length="300" mass="34018">MPAPDIPKSVIQKLMFFTALMVVFPLLTFFILQYFTDNSIISGGVAALAANVVLISYIIVAFTEDTTKLDEKTTGKNQGCCQQQIYESTLVHTHTAIEIKVGNGDPIDIDTNNDKQGDNNTDKPKQEHDGKLPEAIDEDIIKNGDEKKTTHDDNDSDIMEIDEPNPETQTLPQSLSNGVSQRTTRKDSFLIFLSDLGYEVINQYWQKGVRFFYGDIIIEIYKIFIRDESSQADSNEGIKLKLLDDSNQFQIKAYININKSTEIDSINSGVKELIKLQEFLKNLFVLEIPDRMFMDSRIKQ</sequence>
<keyword evidence="10 14" id="KW-0539">Nucleus</keyword>